<organism evidence="1 2">
    <name type="scientific">Gigaspora margarita</name>
    <dbReference type="NCBI Taxonomy" id="4874"/>
    <lineage>
        <taxon>Eukaryota</taxon>
        <taxon>Fungi</taxon>
        <taxon>Fungi incertae sedis</taxon>
        <taxon>Mucoromycota</taxon>
        <taxon>Glomeromycotina</taxon>
        <taxon>Glomeromycetes</taxon>
        <taxon>Diversisporales</taxon>
        <taxon>Gigasporaceae</taxon>
        <taxon>Gigaspora</taxon>
    </lineage>
</organism>
<dbReference type="GO" id="GO:0005506">
    <property type="term" value="F:iron ion binding"/>
    <property type="evidence" value="ECO:0007669"/>
    <property type="project" value="InterPro"/>
</dbReference>
<dbReference type="PANTHER" id="PTHR45444">
    <property type="entry name" value="XANTHINE DEHYDROGENASE"/>
    <property type="match status" value="1"/>
</dbReference>
<proteinExistence type="predicted"/>
<keyword evidence="2" id="KW-1185">Reference proteome</keyword>
<evidence type="ECO:0000313" key="1">
    <source>
        <dbReference type="EMBL" id="KAF0389326.1"/>
    </source>
</evidence>
<dbReference type="OrthoDB" id="8300278at2759"/>
<accession>A0A8H3X345</accession>
<dbReference type="GO" id="GO:0016491">
    <property type="term" value="F:oxidoreductase activity"/>
    <property type="evidence" value="ECO:0007669"/>
    <property type="project" value="InterPro"/>
</dbReference>
<dbReference type="PANTHER" id="PTHR45444:SF3">
    <property type="entry name" value="XANTHINE DEHYDROGENASE"/>
    <property type="match status" value="1"/>
</dbReference>
<comment type="caution">
    <text evidence="1">The sequence shown here is derived from an EMBL/GenBank/DDBJ whole genome shotgun (WGS) entry which is preliminary data.</text>
</comment>
<name>A0A8H3X345_GIGMA</name>
<reference evidence="1 2" key="1">
    <citation type="journal article" date="2019" name="Environ. Microbiol.">
        <title>At the nexus of three kingdoms: the genome of the mycorrhizal fungus Gigaspora margarita provides insights into plant, endobacterial and fungal interactions.</title>
        <authorList>
            <person name="Venice F."/>
            <person name="Ghignone S."/>
            <person name="Salvioli di Fossalunga A."/>
            <person name="Amselem J."/>
            <person name="Novero M."/>
            <person name="Xianan X."/>
            <person name="Sedzielewska Toro K."/>
            <person name="Morin E."/>
            <person name="Lipzen A."/>
            <person name="Grigoriev I.V."/>
            <person name="Henrissat B."/>
            <person name="Martin F.M."/>
            <person name="Bonfante P."/>
        </authorList>
    </citation>
    <scope>NUCLEOTIDE SEQUENCE [LARGE SCALE GENOMIC DNA]</scope>
    <source>
        <strain evidence="1 2">BEG34</strain>
    </source>
</reference>
<sequence>MTNVHSNTAFREFGKPQAIFILESILWTLKLIIEDMENFYIEGPKTSYNQTSENWYLPSVYQQVKKPVNLKNEGRKIYKFNSNSKWRKGGGVEVRKDLINDVVSEALDVPMNAGKFHLMDSAMNLVISTSPTAGCDTNDINGYAVHNACKIFTKD</sequence>
<gene>
    <name evidence="1" type="ORF">F8M41_010936</name>
</gene>
<dbReference type="InterPro" id="IPR016208">
    <property type="entry name" value="Ald_Oxase/xanthine_DH-like"/>
</dbReference>
<evidence type="ECO:0000313" key="2">
    <source>
        <dbReference type="Proteomes" id="UP000439903"/>
    </source>
</evidence>
<dbReference type="InterPro" id="IPR037165">
    <property type="entry name" value="AldOxase/xan_DH_Mopterin-bd_sf"/>
</dbReference>
<dbReference type="Proteomes" id="UP000439903">
    <property type="component" value="Unassembled WGS sequence"/>
</dbReference>
<dbReference type="AlphaFoldDB" id="A0A8H3X345"/>
<dbReference type="SUPFAM" id="SSF56003">
    <property type="entry name" value="Molybdenum cofactor-binding domain"/>
    <property type="match status" value="1"/>
</dbReference>
<dbReference type="Gene3D" id="3.30.365.10">
    <property type="entry name" value="Aldehyde oxidase/xanthine dehydrogenase, molybdopterin binding domain"/>
    <property type="match status" value="3"/>
</dbReference>
<protein>
    <submittedName>
        <fullName evidence="1">Xanthine dehydrogenase</fullName>
    </submittedName>
</protein>
<dbReference type="EMBL" id="WTPW01002256">
    <property type="protein sequence ID" value="KAF0389326.1"/>
    <property type="molecule type" value="Genomic_DNA"/>
</dbReference>